<gene>
    <name evidence="2" type="ORF">B1A_15407</name>
</gene>
<dbReference type="SUPFAM" id="SSF56281">
    <property type="entry name" value="Metallo-hydrolase/oxidoreductase"/>
    <property type="match status" value="1"/>
</dbReference>
<sequence length="160" mass="17383">QAGEALRRTAEELTGHAVRYVVLTHRDYDHVIGAQSFPQAVVISTATTDAVIRRRVGSVLAAGAEELAQAVADMERQVAAAETPALRREREGFLADFRALVGAHATLAPHYPDVLFERSLTLQGPRRRVDVHSFGAVHTESDGVVFLPEEGILFCGDIVQ</sequence>
<organism evidence="2">
    <name type="scientific">mine drainage metagenome</name>
    <dbReference type="NCBI Taxonomy" id="410659"/>
    <lineage>
        <taxon>unclassified sequences</taxon>
        <taxon>metagenomes</taxon>
        <taxon>ecological metagenomes</taxon>
    </lineage>
</organism>
<dbReference type="Pfam" id="PF00753">
    <property type="entry name" value="Lactamase_B"/>
    <property type="match status" value="1"/>
</dbReference>
<feature type="non-terminal residue" evidence="2">
    <location>
        <position position="160"/>
    </location>
</feature>
<dbReference type="InterPro" id="IPR036866">
    <property type="entry name" value="RibonucZ/Hydroxyglut_hydro"/>
</dbReference>
<dbReference type="InterPro" id="IPR001279">
    <property type="entry name" value="Metallo-B-lactamas"/>
</dbReference>
<dbReference type="EMBL" id="AUZX01011305">
    <property type="protein sequence ID" value="EQD43872.1"/>
    <property type="molecule type" value="Genomic_DNA"/>
</dbReference>
<feature type="non-terminal residue" evidence="2">
    <location>
        <position position="1"/>
    </location>
</feature>
<reference evidence="2" key="1">
    <citation type="submission" date="2013-08" db="EMBL/GenBank/DDBJ databases">
        <authorList>
            <person name="Mendez C."/>
            <person name="Richter M."/>
            <person name="Ferrer M."/>
            <person name="Sanchez J."/>
        </authorList>
    </citation>
    <scope>NUCLEOTIDE SEQUENCE</scope>
</reference>
<accession>T0ZHH0</accession>
<evidence type="ECO:0000313" key="2">
    <source>
        <dbReference type="EMBL" id="EQD43872.1"/>
    </source>
</evidence>
<proteinExistence type="predicted"/>
<evidence type="ECO:0000259" key="1">
    <source>
        <dbReference type="Pfam" id="PF00753"/>
    </source>
</evidence>
<name>T0ZHH0_9ZZZZ</name>
<comment type="caution">
    <text evidence="2">The sequence shown here is derived from an EMBL/GenBank/DDBJ whole genome shotgun (WGS) entry which is preliminary data.</text>
</comment>
<dbReference type="AlphaFoldDB" id="T0ZHH0"/>
<dbReference type="Gene3D" id="3.60.15.10">
    <property type="entry name" value="Ribonuclease Z/Hydroxyacylglutathione hydrolase-like"/>
    <property type="match status" value="1"/>
</dbReference>
<feature type="domain" description="Metallo-beta-lactamase" evidence="1">
    <location>
        <begin position="10"/>
        <end position="159"/>
    </location>
</feature>
<reference evidence="2" key="2">
    <citation type="journal article" date="2014" name="ISME J.">
        <title>Microbial stratification in low pH oxic and suboxic macroscopic growths along an acid mine drainage.</title>
        <authorList>
            <person name="Mendez-Garcia C."/>
            <person name="Mesa V."/>
            <person name="Sprenger R.R."/>
            <person name="Richter M."/>
            <person name="Diez M.S."/>
            <person name="Solano J."/>
            <person name="Bargiela R."/>
            <person name="Golyshina O.V."/>
            <person name="Manteca A."/>
            <person name="Ramos J.L."/>
            <person name="Gallego J.R."/>
            <person name="Llorente I."/>
            <person name="Martins Dos Santos V.A."/>
            <person name="Jensen O.N."/>
            <person name="Pelaez A.I."/>
            <person name="Sanchez J."/>
            <person name="Ferrer M."/>
        </authorList>
    </citation>
    <scope>NUCLEOTIDE SEQUENCE</scope>
</reference>
<protein>
    <submittedName>
        <fullName evidence="2">Beta-lactamase-like protein</fullName>
    </submittedName>
</protein>